<keyword evidence="2" id="KW-0645">Protease</keyword>
<dbReference type="Pfam" id="PF02113">
    <property type="entry name" value="Peptidase_S13"/>
    <property type="match status" value="1"/>
</dbReference>
<reference evidence="2" key="1">
    <citation type="submission" date="2021-06" db="EMBL/GenBank/DDBJ databases">
        <authorList>
            <person name="Huq M.A."/>
        </authorList>
    </citation>
    <scope>NUCLEOTIDE SEQUENCE</scope>
    <source>
        <strain evidence="2">MAH-26</strain>
    </source>
</reference>
<dbReference type="PANTHER" id="PTHR30023:SF0">
    <property type="entry name" value="PENICILLIN-SENSITIVE CARBOXYPEPTIDASE A"/>
    <property type="match status" value="1"/>
</dbReference>
<dbReference type="PANTHER" id="PTHR30023">
    <property type="entry name" value="D-ALANYL-D-ALANINE CARBOXYPEPTIDASE"/>
    <property type="match status" value="1"/>
</dbReference>
<dbReference type="InterPro" id="IPR000667">
    <property type="entry name" value="Peptidase_S13"/>
</dbReference>
<dbReference type="EC" id="3.4.16.4" evidence="2"/>
<dbReference type="GO" id="GO:0006508">
    <property type="term" value="P:proteolysis"/>
    <property type="evidence" value="ECO:0007669"/>
    <property type="project" value="InterPro"/>
</dbReference>
<keyword evidence="1 2" id="KW-0378">Hydrolase</keyword>
<comment type="caution">
    <text evidence="2">The sequence shown here is derived from an EMBL/GenBank/DDBJ whole genome shotgun (WGS) entry which is preliminary data.</text>
</comment>
<keyword evidence="3" id="KW-1185">Reference proteome</keyword>
<proteinExistence type="predicted"/>
<gene>
    <name evidence="2" type="ORF">KTO63_04445</name>
</gene>
<evidence type="ECO:0000256" key="1">
    <source>
        <dbReference type="ARBA" id="ARBA00022801"/>
    </source>
</evidence>
<evidence type="ECO:0000313" key="2">
    <source>
        <dbReference type="EMBL" id="MBV4356387.1"/>
    </source>
</evidence>
<protein>
    <submittedName>
        <fullName evidence="2">D-alanyl-D-alanine carboxypeptidase</fullName>
        <ecNumber evidence="2">3.4.16.4</ecNumber>
    </submittedName>
</protein>
<dbReference type="GO" id="GO:0009002">
    <property type="term" value="F:serine-type D-Ala-D-Ala carboxypeptidase activity"/>
    <property type="evidence" value="ECO:0007669"/>
    <property type="project" value="UniProtKB-EC"/>
</dbReference>
<evidence type="ECO:0000313" key="3">
    <source>
        <dbReference type="Proteomes" id="UP000812270"/>
    </source>
</evidence>
<keyword evidence="2" id="KW-0121">Carboxypeptidase</keyword>
<dbReference type="EMBL" id="JAHSPG010000002">
    <property type="protein sequence ID" value="MBV4356387.1"/>
    <property type="molecule type" value="Genomic_DNA"/>
</dbReference>
<sequence length="437" mass="49856">MKIIKICVLSLCLVSCSLQKKIDKAATRDLIKDKSLAAAHVGICIYEPSANKYWYNYQADKYFVPASNTKLFTLYAGMKFLGDSIDGIHYQETKDAIYLQPTGDPTFLHPDFLNQPVVKWLQQTAKKVYITDSNWQEKPLGYGWAWDDYSSYYMAERSPLPVYGNVIKWTQLRQQGASSAEDNIVYSEPEVDWKVKFNPARTSAFNVIRRRDENVFEISQGKEILKVVEVPFYTKGVTSALELLKDTLQKEVTVAETLPSGNWQVKKSQPTDSMFRAMIHTSDNFMAEQTLLMVANKQLGVMNDGRVIDTLLNSVYKDLPQNPTWVDGSGLSRYNLFTPQDFVWLLSKMKNEFSWQRISTILPTGNTGTLKGYYKTLSNNLYAKTGTLAGQIALSGYFTTRSNKQLVFSILINNHHAANVDVRKAIEKFLLEVYERY</sequence>
<dbReference type="Proteomes" id="UP000812270">
    <property type="component" value="Unassembled WGS sequence"/>
</dbReference>
<dbReference type="AlphaFoldDB" id="A0A9E2W7J5"/>
<name>A0A9E2W7J5_9BACT</name>
<accession>A0A9E2W7J5</accession>
<dbReference type="RefSeq" id="WP_217789961.1">
    <property type="nucleotide sequence ID" value="NZ_JAHSPG010000002.1"/>
</dbReference>
<organism evidence="2 3">
    <name type="scientific">Pinibacter aurantiacus</name>
    <dbReference type="NCBI Taxonomy" id="2851599"/>
    <lineage>
        <taxon>Bacteria</taxon>
        <taxon>Pseudomonadati</taxon>
        <taxon>Bacteroidota</taxon>
        <taxon>Chitinophagia</taxon>
        <taxon>Chitinophagales</taxon>
        <taxon>Chitinophagaceae</taxon>
        <taxon>Pinibacter</taxon>
    </lineage>
</organism>
<dbReference type="GO" id="GO:0000270">
    <property type="term" value="P:peptidoglycan metabolic process"/>
    <property type="evidence" value="ECO:0007669"/>
    <property type="project" value="TreeGrafter"/>
</dbReference>